<dbReference type="CDD" id="cd04740">
    <property type="entry name" value="DHOD_1B_like"/>
    <property type="match status" value="1"/>
</dbReference>
<feature type="binding site" evidence="12">
    <location>
        <position position="216"/>
    </location>
    <ligand>
        <name>FMN</name>
        <dbReference type="ChEBI" id="CHEBI:58210"/>
    </ligand>
</feature>
<feature type="binding site" evidence="12">
    <location>
        <position position="126"/>
    </location>
    <ligand>
        <name>FMN</name>
        <dbReference type="ChEBI" id="CHEBI:58210"/>
    </ligand>
</feature>
<dbReference type="HAMAP" id="MF_00224">
    <property type="entry name" value="DHO_dh_type1"/>
    <property type="match status" value="1"/>
</dbReference>
<dbReference type="AlphaFoldDB" id="R4KLH4"/>
<name>R4KLH4_9FIRM</name>
<dbReference type="GO" id="GO:0006207">
    <property type="term" value="P:'de novo' pyrimidine nucleobase biosynthetic process"/>
    <property type="evidence" value="ECO:0007669"/>
    <property type="project" value="InterPro"/>
</dbReference>
<evidence type="ECO:0000256" key="10">
    <source>
        <dbReference type="ARBA" id="ARBA00023027"/>
    </source>
</evidence>
<dbReference type="InterPro" id="IPR012135">
    <property type="entry name" value="Dihydroorotate_DH_1_2"/>
</dbReference>
<dbReference type="InterPro" id="IPR049622">
    <property type="entry name" value="Dihydroorotate_DH_I"/>
</dbReference>
<feature type="active site" description="Nucleophile" evidence="12">
    <location>
        <position position="129"/>
    </location>
</feature>
<organism evidence="14 15">
    <name type="scientific">Desulfoscipio gibsoniae DSM 7213</name>
    <dbReference type="NCBI Taxonomy" id="767817"/>
    <lineage>
        <taxon>Bacteria</taxon>
        <taxon>Bacillati</taxon>
        <taxon>Bacillota</taxon>
        <taxon>Clostridia</taxon>
        <taxon>Eubacteriales</taxon>
        <taxon>Desulfallaceae</taxon>
        <taxon>Desulfoscipio</taxon>
    </lineage>
</organism>
<keyword evidence="5 12" id="KW-0963">Cytoplasm</keyword>
<evidence type="ECO:0000256" key="7">
    <source>
        <dbReference type="ARBA" id="ARBA00022643"/>
    </source>
</evidence>
<feature type="binding site" evidence="12">
    <location>
        <begin position="243"/>
        <end position="244"/>
    </location>
    <ligand>
        <name>FMN</name>
        <dbReference type="ChEBI" id="CHEBI:58210"/>
    </ligand>
</feature>
<dbReference type="InterPro" id="IPR050074">
    <property type="entry name" value="DHO_dehydrogenase"/>
</dbReference>
<evidence type="ECO:0000256" key="11">
    <source>
        <dbReference type="ARBA" id="ARBA00048996"/>
    </source>
</evidence>
<comment type="catalytic activity">
    <reaction evidence="12">
        <text>(S)-dihydroorotate + A = orotate + AH2</text>
        <dbReference type="Rhea" id="RHEA:18073"/>
        <dbReference type="ChEBI" id="CHEBI:13193"/>
        <dbReference type="ChEBI" id="CHEBI:17499"/>
        <dbReference type="ChEBI" id="CHEBI:30839"/>
        <dbReference type="ChEBI" id="CHEBI:30864"/>
    </reaction>
</comment>
<feature type="binding site" evidence="12">
    <location>
        <position position="98"/>
    </location>
    <ligand>
        <name>FMN</name>
        <dbReference type="ChEBI" id="CHEBI:58210"/>
    </ligand>
</feature>
<keyword evidence="10" id="KW-0520">NAD</keyword>
<evidence type="ECO:0000256" key="3">
    <source>
        <dbReference type="ARBA" id="ARBA00004715"/>
    </source>
</evidence>
<dbReference type="HOGENOM" id="CLU_042042_0_0_9"/>
<gene>
    <name evidence="12" type="primary">pyrD</name>
    <name evidence="14" type="ORF">Desgi_3049</name>
</gene>
<feature type="binding site" evidence="12">
    <location>
        <position position="190"/>
    </location>
    <ligand>
        <name>FMN</name>
        <dbReference type="ChEBI" id="CHEBI:58210"/>
    </ligand>
</feature>
<dbReference type="InterPro" id="IPR001295">
    <property type="entry name" value="Dihydroorotate_DH_CS"/>
</dbReference>
<accession>R4KLH4</accession>
<dbReference type="PANTHER" id="PTHR48109:SF1">
    <property type="entry name" value="DIHYDROOROTATE DEHYDROGENASE (FUMARATE)"/>
    <property type="match status" value="1"/>
</dbReference>
<dbReference type="FunFam" id="3.20.20.70:FF:000027">
    <property type="entry name" value="Dihydropyrimidine dehydrogenase [NADP(+)]"/>
    <property type="match status" value="1"/>
</dbReference>
<evidence type="ECO:0000256" key="8">
    <source>
        <dbReference type="ARBA" id="ARBA00022975"/>
    </source>
</evidence>
<dbReference type="InterPro" id="IPR024920">
    <property type="entry name" value="Dihydroorotate_DH_1"/>
</dbReference>
<comment type="pathway">
    <text evidence="3">Pyrimidine metabolism; UMP biosynthesis via de novo pathway; orotate from (S)-dihydroorotate (NAD(+) route): step 1/1.</text>
</comment>
<dbReference type="NCBIfam" id="NF005574">
    <property type="entry name" value="PRK07259.1"/>
    <property type="match status" value="1"/>
</dbReference>
<dbReference type="RefSeq" id="WP_006520705.1">
    <property type="nucleotide sequence ID" value="NC_021184.1"/>
</dbReference>
<evidence type="ECO:0000256" key="5">
    <source>
        <dbReference type="ARBA" id="ARBA00022490"/>
    </source>
</evidence>
<dbReference type="Pfam" id="PF01180">
    <property type="entry name" value="DHO_dh"/>
    <property type="match status" value="1"/>
</dbReference>
<keyword evidence="8 12" id="KW-0665">Pyrimidine biosynthesis</keyword>
<dbReference type="Gene3D" id="3.20.20.70">
    <property type="entry name" value="Aldolase class I"/>
    <property type="match status" value="1"/>
</dbReference>
<comment type="subcellular location">
    <subcellularLocation>
        <location evidence="2 12">Cytoplasm</location>
    </subcellularLocation>
</comment>
<feature type="binding site" evidence="12">
    <location>
        <begin position="265"/>
        <end position="266"/>
    </location>
    <ligand>
        <name>FMN</name>
        <dbReference type="ChEBI" id="CHEBI:58210"/>
    </ligand>
</feature>
<feature type="binding site" evidence="12">
    <location>
        <position position="44"/>
    </location>
    <ligand>
        <name>substrate</name>
    </ligand>
</feature>
<comment type="cofactor">
    <cofactor evidence="12">
        <name>FMN</name>
        <dbReference type="ChEBI" id="CHEBI:58210"/>
    </cofactor>
    <text evidence="12">Binds 1 FMN per subunit.</text>
</comment>
<feature type="binding site" evidence="12">
    <location>
        <begin position="191"/>
        <end position="192"/>
    </location>
    <ligand>
        <name>substrate</name>
    </ligand>
</feature>
<feature type="binding site" evidence="12">
    <location>
        <position position="20"/>
    </location>
    <ligand>
        <name>FMN</name>
        <dbReference type="ChEBI" id="CHEBI:58210"/>
    </ligand>
</feature>
<feature type="domain" description="Dihydroorotate dehydrogenase catalytic" evidence="13">
    <location>
        <begin position="4"/>
        <end position="286"/>
    </location>
</feature>
<dbReference type="eggNOG" id="COG0167">
    <property type="taxonomic scope" value="Bacteria"/>
</dbReference>
<dbReference type="NCBIfam" id="TIGR01037">
    <property type="entry name" value="pyrD_sub1_fam"/>
    <property type="match status" value="1"/>
</dbReference>
<feature type="binding site" evidence="12">
    <location>
        <begin position="44"/>
        <end position="45"/>
    </location>
    <ligand>
        <name>FMN</name>
        <dbReference type="ChEBI" id="CHEBI:58210"/>
    </ligand>
</feature>
<dbReference type="PIRSF" id="PIRSF000164">
    <property type="entry name" value="DHO_oxidase"/>
    <property type="match status" value="1"/>
</dbReference>
<dbReference type="EMBL" id="CP003273">
    <property type="protein sequence ID" value="AGL02427.1"/>
    <property type="molecule type" value="Genomic_DNA"/>
</dbReference>
<dbReference type="InterPro" id="IPR033888">
    <property type="entry name" value="DHOD_1B"/>
</dbReference>
<feature type="binding site" evidence="12">
    <location>
        <begin position="68"/>
        <end position="72"/>
    </location>
    <ligand>
        <name>substrate</name>
    </ligand>
</feature>
<dbReference type="InterPro" id="IPR013785">
    <property type="entry name" value="Aldolase_TIM"/>
</dbReference>
<comment type="function">
    <text evidence="1">Catalyzes the conversion of dihydroorotate to orotate with NAD(+) as electron acceptor.</text>
</comment>
<evidence type="ECO:0000256" key="9">
    <source>
        <dbReference type="ARBA" id="ARBA00023002"/>
    </source>
</evidence>
<keyword evidence="6 12" id="KW-0285">Flavoprotein</keyword>
<comment type="catalytic activity">
    <reaction evidence="11">
        <text>(S)-dihydroorotate + NAD(+) = orotate + NADH + H(+)</text>
        <dbReference type="Rhea" id="RHEA:13513"/>
        <dbReference type="ChEBI" id="CHEBI:15378"/>
        <dbReference type="ChEBI" id="CHEBI:30839"/>
        <dbReference type="ChEBI" id="CHEBI:30864"/>
        <dbReference type="ChEBI" id="CHEBI:57540"/>
        <dbReference type="ChEBI" id="CHEBI:57945"/>
        <dbReference type="EC" id="1.3.1.14"/>
    </reaction>
</comment>
<evidence type="ECO:0000313" key="14">
    <source>
        <dbReference type="EMBL" id="AGL02427.1"/>
    </source>
</evidence>
<dbReference type="UniPathway" id="UPA00070"/>
<keyword evidence="15" id="KW-1185">Reference proteome</keyword>
<dbReference type="STRING" id="767817.Desgi_3049"/>
<dbReference type="GO" id="GO:0004589">
    <property type="term" value="F:dihydroorotate dehydrogenase (NAD+) activity"/>
    <property type="evidence" value="ECO:0007669"/>
    <property type="project" value="UniProtKB-EC"/>
</dbReference>
<dbReference type="GO" id="GO:0044205">
    <property type="term" value="P:'de novo' UMP biosynthetic process"/>
    <property type="evidence" value="ECO:0007669"/>
    <property type="project" value="UniProtKB-UniRule"/>
</dbReference>
<feature type="binding site" evidence="12">
    <location>
        <position position="164"/>
    </location>
    <ligand>
        <name>FMN</name>
        <dbReference type="ChEBI" id="CHEBI:58210"/>
    </ligand>
</feature>
<sequence length="308" mass="32032">MNMAVNLGGISMNNPVTTASGTFGFGLEYQPYVALQRLGAIIVKGTTLKPRLGNPPPRIAETPSGMLNAIGLQNPGVERVAEEIMPRLAALGVPVIVNIAGDTVEDYAQVARRLDSVPGVAGLEVNISCPNVKKGGIQFGSDPYTAAEVTRAVKASAGLPVIVKLSPNVTDLVTMAEAVAGAGADALSMINTLLGMAIDVDRRRPVLGNITGGLSGPAVRPVAVRAVWQVHRALPLLPILGMGGIMTARDALEFILAGATAVAVGTGNFVNPRATLDVVEGIEQYMIDHGFVDISELVGLAQRYPNKE</sequence>
<dbReference type="PROSITE" id="PS00912">
    <property type="entry name" value="DHODEHASE_2"/>
    <property type="match status" value="1"/>
</dbReference>
<dbReference type="GO" id="GO:0005737">
    <property type="term" value="C:cytoplasm"/>
    <property type="evidence" value="ECO:0007669"/>
    <property type="project" value="UniProtKB-SubCell"/>
</dbReference>
<protein>
    <recommendedName>
        <fullName evidence="12">Dihydroorotate dehydrogenase</fullName>
        <shortName evidence="12">DHOD</shortName>
        <shortName evidence="12">DHODase</shortName>
        <shortName evidence="12">DHOdehase</shortName>
        <ecNumber evidence="12">1.3.-.-</ecNumber>
    </recommendedName>
</protein>
<proteinExistence type="inferred from homology"/>
<dbReference type="SUPFAM" id="SSF51395">
    <property type="entry name" value="FMN-linked oxidoreductases"/>
    <property type="match status" value="1"/>
</dbReference>
<evidence type="ECO:0000256" key="4">
    <source>
        <dbReference type="ARBA" id="ARBA00008008"/>
    </source>
</evidence>
<dbReference type="PANTHER" id="PTHR48109">
    <property type="entry name" value="DIHYDROOROTATE DEHYDROGENASE (QUINONE), MITOCHONDRIAL-RELATED"/>
    <property type="match status" value="1"/>
</dbReference>
<evidence type="ECO:0000256" key="12">
    <source>
        <dbReference type="HAMAP-Rule" id="MF_00224"/>
    </source>
</evidence>
<evidence type="ECO:0000313" key="15">
    <source>
        <dbReference type="Proteomes" id="UP000013520"/>
    </source>
</evidence>
<keyword evidence="7 12" id="KW-0288">FMN</keyword>
<dbReference type="PROSITE" id="PS00911">
    <property type="entry name" value="DHODEHASE_1"/>
    <property type="match status" value="1"/>
</dbReference>
<evidence type="ECO:0000259" key="13">
    <source>
        <dbReference type="Pfam" id="PF01180"/>
    </source>
</evidence>
<dbReference type="EC" id="1.3.-.-" evidence="12"/>
<evidence type="ECO:0000256" key="6">
    <source>
        <dbReference type="ARBA" id="ARBA00022630"/>
    </source>
</evidence>
<reference evidence="14 15" key="1">
    <citation type="submission" date="2012-01" db="EMBL/GenBank/DDBJ databases">
        <title>Complete sequence of Desulfotomaculum gibsoniae DSM 7213.</title>
        <authorList>
            <consortium name="US DOE Joint Genome Institute"/>
            <person name="Lucas S."/>
            <person name="Han J."/>
            <person name="Lapidus A."/>
            <person name="Cheng J.-F."/>
            <person name="Goodwin L."/>
            <person name="Pitluck S."/>
            <person name="Peters L."/>
            <person name="Ovchinnikova G."/>
            <person name="Teshima H."/>
            <person name="Detter J.C."/>
            <person name="Han C."/>
            <person name="Tapia R."/>
            <person name="Land M."/>
            <person name="Hauser L."/>
            <person name="Kyrpides N."/>
            <person name="Ivanova N."/>
            <person name="Pagani I."/>
            <person name="Parshina S."/>
            <person name="Plugge C."/>
            <person name="Muyzer G."/>
            <person name="Kuever J."/>
            <person name="Ivanova A."/>
            <person name="Nazina T."/>
            <person name="Klenk H.-P."/>
            <person name="Brambilla E."/>
            <person name="Spring S."/>
            <person name="Stams A.F."/>
            <person name="Woyke T."/>
        </authorList>
    </citation>
    <scope>NUCLEOTIDE SEQUENCE [LARGE SCALE GENOMIC DNA]</scope>
    <source>
        <strain evidence="14 15">DSM 7213</strain>
    </source>
</reference>
<dbReference type="InterPro" id="IPR005720">
    <property type="entry name" value="Dihydroorotate_DH_cat"/>
</dbReference>
<evidence type="ECO:0000256" key="1">
    <source>
        <dbReference type="ARBA" id="ARBA00003616"/>
    </source>
</evidence>
<dbReference type="KEGG" id="dgi:Desgi_3049"/>
<evidence type="ECO:0000256" key="2">
    <source>
        <dbReference type="ARBA" id="ARBA00004496"/>
    </source>
</evidence>
<keyword evidence="9 12" id="KW-0560">Oxidoreductase</keyword>
<feature type="binding site" evidence="12">
    <location>
        <position position="126"/>
    </location>
    <ligand>
        <name>substrate</name>
    </ligand>
</feature>
<comment type="similarity">
    <text evidence="4 12">Belongs to the dihydroorotate dehydrogenase family. Type 1 subfamily.</text>
</comment>
<dbReference type="Proteomes" id="UP000013520">
    <property type="component" value="Chromosome"/>
</dbReference>